<dbReference type="Proteomes" id="UP000652761">
    <property type="component" value="Unassembled WGS sequence"/>
</dbReference>
<dbReference type="SUPFAM" id="SSF81301">
    <property type="entry name" value="Nucleotidyltransferase"/>
    <property type="match status" value="1"/>
</dbReference>
<keyword evidence="2 4" id="KW-0808">Transferase</keyword>
<dbReference type="Pfam" id="PF01743">
    <property type="entry name" value="PolyA_pol"/>
    <property type="match status" value="1"/>
</dbReference>
<evidence type="ECO:0000256" key="1">
    <source>
        <dbReference type="ARBA" id="ARBA00007265"/>
    </source>
</evidence>
<evidence type="ECO:0000256" key="2">
    <source>
        <dbReference type="ARBA" id="ARBA00022679"/>
    </source>
</evidence>
<feature type="domain" description="Poly A polymerase head" evidence="6">
    <location>
        <begin position="93"/>
        <end position="221"/>
    </location>
</feature>
<dbReference type="Pfam" id="PF12627">
    <property type="entry name" value="PolyA_pol_RNAbd"/>
    <property type="match status" value="1"/>
</dbReference>
<proteinExistence type="inferred from homology"/>
<dbReference type="Gene3D" id="1.10.3090.10">
    <property type="entry name" value="cca-adding enzyme, domain 2"/>
    <property type="match status" value="1"/>
</dbReference>
<evidence type="ECO:0000259" key="7">
    <source>
        <dbReference type="Pfam" id="PF12627"/>
    </source>
</evidence>
<name>A0A843XF72_COLES</name>
<dbReference type="SUPFAM" id="SSF81891">
    <property type="entry name" value="Poly A polymerase C-terminal region-like"/>
    <property type="match status" value="1"/>
</dbReference>
<dbReference type="GO" id="GO:0003723">
    <property type="term" value="F:RNA binding"/>
    <property type="evidence" value="ECO:0007669"/>
    <property type="project" value="UniProtKB-KW"/>
</dbReference>
<organism evidence="8 9">
    <name type="scientific">Colocasia esculenta</name>
    <name type="common">Wild taro</name>
    <name type="synonym">Arum esculentum</name>
    <dbReference type="NCBI Taxonomy" id="4460"/>
    <lineage>
        <taxon>Eukaryota</taxon>
        <taxon>Viridiplantae</taxon>
        <taxon>Streptophyta</taxon>
        <taxon>Embryophyta</taxon>
        <taxon>Tracheophyta</taxon>
        <taxon>Spermatophyta</taxon>
        <taxon>Magnoliopsida</taxon>
        <taxon>Liliopsida</taxon>
        <taxon>Araceae</taxon>
        <taxon>Aroideae</taxon>
        <taxon>Colocasieae</taxon>
        <taxon>Colocasia</taxon>
    </lineage>
</organism>
<accession>A0A843XF72</accession>
<evidence type="ECO:0000259" key="6">
    <source>
        <dbReference type="Pfam" id="PF01743"/>
    </source>
</evidence>
<dbReference type="PANTHER" id="PTHR43051">
    <property type="entry name" value="POLYNUCLEOTIDE ADENYLYLTRANSFERASE FAMILY PROTEIN"/>
    <property type="match status" value="1"/>
</dbReference>
<dbReference type="GO" id="GO:0016779">
    <property type="term" value="F:nucleotidyltransferase activity"/>
    <property type="evidence" value="ECO:0007669"/>
    <property type="project" value="InterPro"/>
</dbReference>
<feature type="domain" description="tRNA nucleotidyltransferase/poly(A) polymerase RNA and SrmB- binding" evidence="7">
    <location>
        <begin position="252"/>
        <end position="310"/>
    </location>
</feature>
<dbReference type="CDD" id="cd05398">
    <property type="entry name" value="NT_ClassII-CCAase"/>
    <property type="match status" value="1"/>
</dbReference>
<dbReference type="InterPro" id="IPR052191">
    <property type="entry name" value="tRNA_ntf/polyA_polymerase_I"/>
</dbReference>
<keyword evidence="5" id="KW-0175">Coiled coil</keyword>
<evidence type="ECO:0000313" key="8">
    <source>
        <dbReference type="EMBL" id="MQM17891.1"/>
    </source>
</evidence>
<dbReference type="Gene3D" id="3.30.460.10">
    <property type="entry name" value="Beta Polymerase, domain 2"/>
    <property type="match status" value="1"/>
</dbReference>
<protein>
    <submittedName>
        <fullName evidence="8">Uncharacterized protein</fullName>
    </submittedName>
</protein>
<dbReference type="OrthoDB" id="445712at2759"/>
<evidence type="ECO:0000256" key="3">
    <source>
        <dbReference type="ARBA" id="ARBA00022741"/>
    </source>
</evidence>
<keyword evidence="3" id="KW-0547">Nucleotide-binding</keyword>
<feature type="coiled-coil region" evidence="5">
    <location>
        <begin position="469"/>
        <end position="496"/>
    </location>
</feature>
<dbReference type="AlphaFoldDB" id="A0A843XF72"/>
<dbReference type="InterPro" id="IPR043519">
    <property type="entry name" value="NT_sf"/>
</dbReference>
<keyword evidence="9" id="KW-1185">Reference proteome</keyword>
<dbReference type="GO" id="GO:0000166">
    <property type="term" value="F:nucleotide binding"/>
    <property type="evidence" value="ECO:0007669"/>
    <property type="project" value="UniProtKB-KW"/>
</dbReference>
<dbReference type="EMBL" id="NMUH01007827">
    <property type="protein sequence ID" value="MQM17891.1"/>
    <property type="molecule type" value="Genomic_DNA"/>
</dbReference>
<reference evidence="8" key="1">
    <citation type="submission" date="2017-07" db="EMBL/GenBank/DDBJ databases">
        <title>Taro Niue Genome Assembly and Annotation.</title>
        <authorList>
            <person name="Atibalentja N."/>
            <person name="Keating K."/>
            <person name="Fields C.J."/>
        </authorList>
    </citation>
    <scope>NUCLEOTIDE SEQUENCE</scope>
    <source>
        <strain evidence="8">Niue_2</strain>
        <tissue evidence="8">Leaf</tissue>
    </source>
</reference>
<dbReference type="GO" id="GO:0001680">
    <property type="term" value="P:tRNA 3'-terminal CCA addition"/>
    <property type="evidence" value="ECO:0007669"/>
    <property type="project" value="UniProtKB-ARBA"/>
</dbReference>
<gene>
    <name evidence="8" type="ORF">Taro_050876</name>
</gene>
<evidence type="ECO:0000313" key="9">
    <source>
        <dbReference type="Proteomes" id="UP000652761"/>
    </source>
</evidence>
<dbReference type="PANTHER" id="PTHR43051:SF1">
    <property type="entry name" value="POLYNUCLEOTIDE ADENYLYLTRANSFERASE FAMILY PROTEIN"/>
    <property type="match status" value="1"/>
</dbReference>
<evidence type="ECO:0000256" key="4">
    <source>
        <dbReference type="RuleBase" id="RU003953"/>
    </source>
</evidence>
<dbReference type="InterPro" id="IPR032828">
    <property type="entry name" value="PolyA_RNA-bd"/>
</dbReference>
<keyword evidence="4" id="KW-0694">RNA-binding</keyword>
<comment type="similarity">
    <text evidence="1 4">Belongs to the tRNA nucleotidyltransferase/poly(A) polymerase family.</text>
</comment>
<comment type="caution">
    <text evidence="8">The sequence shown here is derived from an EMBL/GenBank/DDBJ whole genome shotgun (WGS) entry which is preliminary data.</text>
</comment>
<evidence type="ECO:0000256" key="5">
    <source>
        <dbReference type="SAM" id="Coils"/>
    </source>
</evidence>
<sequence>MSIAWRNQHLPSRLTSSPLQTLVIEFGRWMRTFVTEGEGMVGEKDRRPSPEIDYFNMSTWKVVDSRAMGIKGSSISPSTWRVLRMLQKEGFRAYLVGGCVRDLLLRRTPKDFDVVTTASLQEVKRRFHRAIIIGRRFPICRVYIKGCMVEVSSFETTSKNAEGRKPNITTQMASICDDNTLTRWRNCLYRDFTINSLFYDPCTYKIYDYVGGIRDVMTLKVRTVIPAHSSFEEDSARILRGLRIAARLGLIFSKETAVAIRDLSSSVLTLDKQRLMMEMDSMMAYGAAAPSICLLHKFKLLKILLPIHAVYLSQLTRSKMGLDSNMLMRLLSSVDKLLSADRPSDCSLLALLAFHLALFLHPQDALVVWSFSSLLYHGGWKKAVENAKGSAKAHVHIFPEIRNPSGNDMDDSLSEEVSHLASLVKSSISAFVDPDALVMLMAKHLRCDVLGLPEVYVSQKVGKTVADLFTALETDIESYKDERKSYEINYDLLKQGDQNEIRFVLGKVIMDAMTSSVMLEKEQEGIQYGNLNSTFVAHFYPMIWMGWKRDLMGGLHILQRLQGKAMLKEERYFVDVGMYDFDKNGTMNFEGCDCLVLLSSCVACAHECAGTISTSYFTFHDIVFLYLYLPTVFTTSLKICVWQKPFCSEKFHISKFGNLDLCARLQASILARQT</sequence>
<dbReference type="InterPro" id="IPR002646">
    <property type="entry name" value="PolA_pol_head_dom"/>
</dbReference>